<keyword evidence="9 12" id="KW-0560">Oxidoreductase</keyword>
<dbReference type="SUPFAM" id="SSF51395">
    <property type="entry name" value="FMN-linked oxidoreductases"/>
    <property type="match status" value="1"/>
</dbReference>
<dbReference type="PANTHER" id="PTHR45846">
    <property type="entry name" value="TRNA-DIHYDROURIDINE(47) SYNTHASE [NAD(P)(+)]-LIKE"/>
    <property type="match status" value="1"/>
</dbReference>
<keyword evidence="5 12" id="KW-0288">FMN</keyword>
<keyword evidence="4 12" id="KW-0285">Flavoprotein</keyword>
<feature type="binding site" evidence="14">
    <location>
        <position position="166"/>
    </location>
    <ligand>
        <name>FMN</name>
        <dbReference type="ChEBI" id="CHEBI:58210"/>
    </ligand>
</feature>
<evidence type="ECO:0000256" key="14">
    <source>
        <dbReference type="PIRSR" id="PIRSR006621-2"/>
    </source>
</evidence>
<dbReference type="InterPro" id="IPR018517">
    <property type="entry name" value="tRNA_hU_synthase_CS"/>
</dbReference>
<dbReference type="AlphaFoldDB" id="A0AAU8AC34"/>
<keyword evidence="6 12" id="KW-0819">tRNA processing</keyword>
<dbReference type="Gene3D" id="1.10.1200.80">
    <property type="entry name" value="Putative flavin oxidoreducatase, domain 2"/>
    <property type="match status" value="1"/>
</dbReference>
<evidence type="ECO:0000256" key="7">
    <source>
        <dbReference type="ARBA" id="ARBA00022857"/>
    </source>
</evidence>
<evidence type="ECO:0000256" key="3">
    <source>
        <dbReference type="ARBA" id="ARBA00022555"/>
    </source>
</evidence>
<dbReference type="EMBL" id="CP117826">
    <property type="protein sequence ID" value="XCC63091.1"/>
    <property type="molecule type" value="Genomic_DNA"/>
</dbReference>
<feature type="binding site" evidence="14">
    <location>
        <position position="64"/>
    </location>
    <ligand>
        <name>FMN</name>
        <dbReference type="ChEBI" id="CHEBI:58210"/>
    </ligand>
</feature>
<feature type="domain" description="DUS-like FMN-binding" evidence="15">
    <location>
        <begin position="8"/>
        <end position="305"/>
    </location>
</feature>
<organism evidence="16">
    <name type="scientific">Christensenella massiliensis</name>
    <dbReference type="NCBI Taxonomy" id="1805714"/>
    <lineage>
        <taxon>Bacteria</taxon>
        <taxon>Bacillati</taxon>
        <taxon>Bacillota</taxon>
        <taxon>Clostridia</taxon>
        <taxon>Christensenellales</taxon>
        <taxon>Christensenellaceae</taxon>
        <taxon>Christensenella</taxon>
    </lineage>
</organism>
<dbReference type="GO" id="GO:0050660">
    <property type="term" value="F:flavin adenine dinucleotide binding"/>
    <property type="evidence" value="ECO:0007669"/>
    <property type="project" value="InterPro"/>
</dbReference>
<dbReference type="InterPro" id="IPR001269">
    <property type="entry name" value="DUS_fam"/>
</dbReference>
<proteinExistence type="inferred from homology"/>
<dbReference type="InterPro" id="IPR004652">
    <property type="entry name" value="DusB-like"/>
</dbReference>
<feature type="binding site" evidence="14">
    <location>
        <begin position="10"/>
        <end position="12"/>
    </location>
    <ligand>
        <name>FMN</name>
        <dbReference type="ChEBI" id="CHEBI:58210"/>
    </ligand>
</feature>
<sequence length="317" mass="34431">MTEPKIYLAPMAGVTDTAMREVCVSCGAEMTFTEMVSAKGIAYRNKRTQELLAVSPLEKKIGVQLFGREPDILAETAKEICGLIGERLFTIDVNMGCPAPKIVNNGEGSALMREPALAGQIISALKKAVNIPVSVKFRAGFTQKEKNAVAFAKMAEDAGADAVTVHGRTREQYYSGKADWNVIAEIKQAVKIKVIGNGDIFTAQDAAEMFHRTGCDAVMAARGAQGNPFLFTQIRELLSEGKVRTYPTEAERIAMCLRQARIAVREKGEALAIKQMRGHAAHYVKGMKGAAGLRAQVVHAESYAQLEEILNGWLAKK</sequence>
<name>A0AAU8AC34_9FIRM</name>
<evidence type="ECO:0000259" key="15">
    <source>
        <dbReference type="Pfam" id="PF01207"/>
    </source>
</evidence>
<evidence type="ECO:0000256" key="5">
    <source>
        <dbReference type="ARBA" id="ARBA00022643"/>
    </source>
</evidence>
<evidence type="ECO:0000256" key="12">
    <source>
        <dbReference type="PIRNR" id="PIRNR006621"/>
    </source>
</evidence>
<dbReference type="EC" id="1.3.1.-" evidence="12"/>
<comment type="catalytic activity">
    <reaction evidence="10">
        <text>a 5,6-dihydrouridine in tRNA + NADP(+) = a uridine in tRNA + NADPH + H(+)</text>
        <dbReference type="Rhea" id="RHEA:23624"/>
        <dbReference type="Rhea" id="RHEA-COMP:13339"/>
        <dbReference type="Rhea" id="RHEA-COMP:13887"/>
        <dbReference type="ChEBI" id="CHEBI:15378"/>
        <dbReference type="ChEBI" id="CHEBI:57783"/>
        <dbReference type="ChEBI" id="CHEBI:58349"/>
        <dbReference type="ChEBI" id="CHEBI:65315"/>
        <dbReference type="ChEBI" id="CHEBI:74443"/>
    </reaction>
</comment>
<evidence type="ECO:0000256" key="2">
    <source>
        <dbReference type="ARBA" id="ARBA00002790"/>
    </source>
</evidence>
<comment type="function">
    <text evidence="2 12">Catalyzes the synthesis of 5,6-dihydrouridine (D), a modified base found in the D-loop of most tRNAs, via the reduction of the C5-C6 double bond in target uridines.</text>
</comment>
<dbReference type="PANTHER" id="PTHR45846:SF1">
    <property type="entry name" value="TRNA-DIHYDROURIDINE(47) SYNTHASE [NAD(P)(+)]-LIKE"/>
    <property type="match status" value="1"/>
</dbReference>
<keyword evidence="8" id="KW-0694">RNA-binding</keyword>
<keyword evidence="14" id="KW-0547">Nucleotide-binding</keyword>
<comment type="similarity">
    <text evidence="12">Belongs to the dus family.</text>
</comment>
<evidence type="ECO:0000256" key="10">
    <source>
        <dbReference type="ARBA" id="ARBA00048205"/>
    </source>
</evidence>
<gene>
    <name evidence="16" type="primary">dusB</name>
    <name evidence="16" type="ORF">PUP29_04030</name>
</gene>
<dbReference type="InterPro" id="IPR035587">
    <property type="entry name" value="DUS-like_FMN-bd"/>
</dbReference>
<dbReference type="CDD" id="cd02801">
    <property type="entry name" value="DUS_like_FMN"/>
    <property type="match status" value="1"/>
</dbReference>
<protein>
    <recommendedName>
        <fullName evidence="12">tRNA-dihydrouridine synthase</fullName>
        <ecNumber evidence="12">1.3.1.-</ecNumber>
    </recommendedName>
</protein>
<evidence type="ECO:0000256" key="6">
    <source>
        <dbReference type="ARBA" id="ARBA00022694"/>
    </source>
</evidence>
<dbReference type="GO" id="GO:0000049">
    <property type="term" value="F:tRNA binding"/>
    <property type="evidence" value="ECO:0007669"/>
    <property type="project" value="UniProtKB-KW"/>
</dbReference>
<dbReference type="PROSITE" id="PS01136">
    <property type="entry name" value="UPF0034"/>
    <property type="match status" value="1"/>
</dbReference>
<dbReference type="GO" id="GO:0017150">
    <property type="term" value="F:tRNA dihydrouridine synthase activity"/>
    <property type="evidence" value="ECO:0007669"/>
    <property type="project" value="InterPro"/>
</dbReference>
<dbReference type="Gene3D" id="3.20.20.70">
    <property type="entry name" value="Aldolase class I"/>
    <property type="match status" value="1"/>
</dbReference>
<reference evidence="16" key="1">
    <citation type="submission" date="2023-02" db="EMBL/GenBank/DDBJ databases">
        <title>Gut commensal Christensenella minuta modulates host metabolism via a new class of secondary bile acids.</title>
        <authorList>
            <person name="Liu C."/>
        </authorList>
    </citation>
    <scope>NUCLEOTIDE SEQUENCE</scope>
    <source>
        <strain evidence="16">CA70</strain>
    </source>
</reference>
<feature type="binding site" evidence="14">
    <location>
        <begin position="221"/>
        <end position="222"/>
    </location>
    <ligand>
        <name>FMN</name>
        <dbReference type="ChEBI" id="CHEBI:58210"/>
    </ligand>
</feature>
<evidence type="ECO:0000256" key="4">
    <source>
        <dbReference type="ARBA" id="ARBA00022630"/>
    </source>
</evidence>
<dbReference type="RefSeq" id="WP_079547057.1">
    <property type="nucleotide sequence ID" value="NZ_CP117826.1"/>
</dbReference>
<comment type="cofactor">
    <cofactor evidence="1 12 14">
        <name>FMN</name>
        <dbReference type="ChEBI" id="CHEBI:58210"/>
    </cofactor>
</comment>
<dbReference type="PIRSF" id="PIRSF006621">
    <property type="entry name" value="Dus"/>
    <property type="match status" value="1"/>
</dbReference>
<keyword evidence="7" id="KW-0521">NADP</keyword>
<evidence type="ECO:0000256" key="9">
    <source>
        <dbReference type="ARBA" id="ARBA00023002"/>
    </source>
</evidence>
<evidence type="ECO:0000256" key="11">
    <source>
        <dbReference type="ARBA" id="ARBA00048802"/>
    </source>
</evidence>
<accession>A0AAU8AC34</accession>
<evidence type="ECO:0000256" key="1">
    <source>
        <dbReference type="ARBA" id="ARBA00001917"/>
    </source>
</evidence>
<dbReference type="InterPro" id="IPR024036">
    <property type="entry name" value="tRNA-dHydroUridine_Synthase_C"/>
</dbReference>
<dbReference type="InterPro" id="IPR013785">
    <property type="entry name" value="Aldolase_TIM"/>
</dbReference>
<dbReference type="Pfam" id="PF01207">
    <property type="entry name" value="Dus"/>
    <property type="match status" value="1"/>
</dbReference>
<evidence type="ECO:0000256" key="13">
    <source>
        <dbReference type="PIRSR" id="PIRSR006621-1"/>
    </source>
</evidence>
<evidence type="ECO:0000313" key="16">
    <source>
        <dbReference type="EMBL" id="XCC63091.1"/>
    </source>
</evidence>
<keyword evidence="3" id="KW-0820">tRNA-binding</keyword>
<comment type="catalytic activity">
    <reaction evidence="11">
        <text>a 5,6-dihydrouridine in tRNA + NAD(+) = a uridine in tRNA + NADH + H(+)</text>
        <dbReference type="Rhea" id="RHEA:54452"/>
        <dbReference type="Rhea" id="RHEA-COMP:13339"/>
        <dbReference type="Rhea" id="RHEA-COMP:13887"/>
        <dbReference type="ChEBI" id="CHEBI:15378"/>
        <dbReference type="ChEBI" id="CHEBI:57540"/>
        <dbReference type="ChEBI" id="CHEBI:57945"/>
        <dbReference type="ChEBI" id="CHEBI:65315"/>
        <dbReference type="ChEBI" id="CHEBI:74443"/>
    </reaction>
</comment>
<evidence type="ECO:0000256" key="8">
    <source>
        <dbReference type="ARBA" id="ARBA00022884"/>
    </source>
</evidence>
<dbReference type="NCBIfam" id="TIGR00737">
    <property type="entry name" value="nifR3_yhdG"/>
    <property type="match status" value="1"/>
</dbReference>
<feature type="binding site" evidence="14">
    <location>
        <position position="136"/>
    </location>
    <ligand>
        <name>FMN</name>
        <dbReference type="ChEBI" id="CHEBI:58210"/>
    </ligand>
</feature>
<feature type="active site" description="Proton donor" evidence="13">
    <location>
        <position position="97"/>
    </location>
</feature>